<feature type="compositionally biased region" description="Basic residues" evidence="1">
    <location>
        <begin position="265"/>
        <end position="277"/>
    </location>
</feature>
<gene>
    <name evidence="3" type="ORF">MSAN_00179900</name>
</gene>
<feature type="domain" description="DUF6697" evidence="2">
    <location>
        <begin position="36"/>
        <end position="206"/>
    </location>
</feature>
<organism evidence="3 4">
    <name type="scientific">Mycena sanguinolenta</name>
    <dbReference type="NCBI Taxonomy" id="230812"/>
    <lineage>
        <taxon>Eukaryota</taxon>
        <taxon>Fungi</taxon>
        <taxon>Dikarya</taxon>
        <taxon>Basidiomycota</taxon>
        <taxon>Agaricomycotina</taxon>
        <taxon>Agaricomycetes</taxon>
        <taxon>Agaricomycetidae</taxon>
        <taxon>Agaricales</taxon>
        <taxon>Marasmiineae</taxon>
        <taxon>Mycenaceae</taxon>
        <taxon>Mycena</taxon>
    </lineage>
</organism>
<comment type="caution">
    <text evidence="3">The sequence shown here is derived from an EMBL/GenBank/DDBJ whole genome shotgun (WGS) entry which is preliminary data.</text>
</comment>
<accession>A0A8H6ZEM0</accession>
<keyword evidence="4" id="KW-1185">Reference proteome</keyword>
<evidence type="ECO:0000313" key="3">
    <source>
        <dbReference type="EMBL" id="KAF7377573.1"/>
    </source>
</evidence>
<dbReference type="Pfam" id="PF20411">
    <property type="entry name" value="DUF6697"/>
    <property type="match status" value="1"/>
</dbReference>
<name>A0A8H6ZEM0_9AGAR</name>
<feature type="region of interest" description="Disordered" evidence="1">
    <location>
        <begin position="216"/>
        <end position="277"/>
    </location>
</feature>
<feature type="compositionally biased region" description="Basic and acidic residues" evidence="1">
    <location>
        <begin position="225"/>
        <end position="234"/>
    </location>
</feature>
<reference evidence="3" key="1">
    <citation type="submission" date="2020-05" db="EMBL/GenBank/DDBJ databases">
        <title>Mycena genomes resolve the evolution of fungal bioluminescence.</title>
        <authorList>
            <person name="Tsai I.J."/>
        </authorList>
    </citation>
    <scope>NUCLEOTIDE SEQUENCE</scope>
    <source>
        <strain evidence="3">160909Yilan</strain>
    </source>
</reference>
<evidence type="ECO:0000313" key="4">
    <source>
        <dbReference type="Proteomes" id="UP000623467"/>
    </source>
</evidence>
<dbReference type="OrthoDB" id="3035962at2759"/>
<dbReference type="AlphaFoldDB" id="A0A8H6ZEM0"/>
<evidence type="ECO:0000259" key="2">
    <source>
        <dbReference type="Pfam" id="PF20411"/>
    </source>
</evidence>
<dbReference type="EMBL" id="JACAZH010000001">
    <property type="protein sequence ID" value="KAF7377573.1"/>
    <property type="molecule type" value="Genomic_DNA"/>
</dbReference>
<dbReference type="InterPro" id="IPR046520">
    <property type="entry name" value="DUF6697"/>
</dbReference>
<sequence length="277" mass="31788">MLLTTFKRVILIKSEDRNFDIWNVDVQVDEKYNRGFTRKVIRDAFGGGPQDCRHHWKPKPGKPGKTPFVTFERARNNALPISPGLDGMAFLDMTKCPIAPEPINVFVGEGINNWRLLGTYDYLHWGNIAAHHIPLLPREVRNINWAKDKLKAKDWLEKASEHLKPSNRIEHSSAGIMEALKDGRLEIPFSTLKCVGYPKDWFDKLLYYEKHPKPKKSKKSAMKLGKRERDHGSDSDGENDEVSDDGDEEYVDGGRQIAALPTRTSPRKKQRFQRVKA</sequence>
<feature type="compositionally biased region" description="Acidic residues" evidence="1">
    <location>
        <begin position="235"/>
        <end position="251"/>
    </location>
</feature>
<dbReference type="Proteomes" id="UP000623467">
    <property type="component" value="Unassembled WGS sequence"/>
</dbReference>
<proteinExistence type="predicted"/>
<protein>
    <recommendedName>
        <fullName evidence="2">DUF6697 domain-containing protein</fullName>
    </recommendedName>
</protein>
<evidence type="ECO:0000256" key="1">
    <source>
        <dbReference type="SAM" id="MobiDB-lite"/>
    </source>
</evidence>